<keyword evidence="1" id="KW-0147">Chitin-binding</keyword>
<keyword evidence="3" id="KW-0677">Repeat</keyword>
<dbReference type="VEuPathDB" id="VectorBase:LOC119172433"/>
<feature type="chain" id="PRO_5026297049" evidence="6">
    <location>
        <begin position="26"/>
        <end position="200"/>
    </location>
</feature>
<evidence type="ECO:0000256" key="5">
    <source>
        <dbReference type="ARBA" id="ARBA00023180"/>
    </source>
</evidence>
<dbReference type="PANTHER" id="PTHR23301:SF0">
    <property type="entry name" value="CHITIN-BINDING TYPE-2 DOMAIN-CONTAINING PROTEIN-RELATED"/>
    <property type="match status" value="1"/>
</dbReference>
<dbReference type="PROSITE" id="PS51257">
    <property type="entry name" value="PROKAR_LIPOPROTEIN"/>
    <property type="match status" value="1"/>
</dbReference>
<dbReference type="InterPro" id="IPR036508">
    <property type="entry name" value="Chitin-bd_dom_sf"/>
</dbReference>
<evidence type="ECO:0000256" key="4">
    <source>
        <dbReference type="ARBA" id="ARBA00023157"/>
    </source>
</evidence>
<dbReference type="SMART" id="SM00494">
    <property type="entry name" value="ChtBD2"/>
    <property type="match status" value="1"/>
</dbReference>
<evidence type="ECO:0000313" key="8">
    <source>
        <dbReference type="EMBL" id="NIE42716.1"/>
    </source>
</evidence>
<evidence type="ECO:0000256" key="3">
    <source>
        <dbReference type="ARBA" id="ARBA00022737"/>
    </source>
</evidence>
<keyword evidence="4" id="KW-1015">Disulfide bond</keyword>
<feature type="signal peptide" evidence="6">
    <location>
        <begin position="1"/>
        <end position="25"/>
    </location>
</feature>
<dbReference type="GO" id="GO:0008061">
    <property type="term" value="F:chitin binding"/>
    <property type="evidence" value="ECO:0007669"/>
    <property type="project" value="UniProtKB-KW"/>
</dbReference>
<dbReference type="Pfam" id="PF01607">
    <property type="entry name" value="CBM_14"/>
    <property type="match status" value="1"/>
</dbReference>
<dbReference type="PROSITE" id="PS50940">
    <property type="entry name" value="CHIT_BIND_II"/>
    <property type="match status" value="1"/>
</dbReference>
<dbReference type="GO" id="GO:0005576">
    <property type="term" value="C:extracellular region"/>
    <property type="evidence" value="ECO:0007669"/>
    <property type="project" value="InterPro"/>
</dbReference>
<dbReference type="AlphaFoldDB" id="A0A6G4ZXP4"/>
<sequence length="200" mass="21995">MVTQRGVVLSSVALVTLSLVSMSSALAILACPPVDDRNDDATLFANPLNCSTFFLCQQGIPVLMECPDNLHFNDDLKVCDYPVRANCVQRLPTFPPVPQEPTEVATEKVLVVKEVKEVVQPVPDGETSVITNEERTEAATEKVVLTEEIKEVVRPVPEDETAVIINEEPSEAATEKVVLTEEVKEVVRPVPEDEYCGDYQ</sequence>
<evidence type="ECO:0000259" key="7">
    <source>
        <dbReference type="PROSITE" id="PS50940"/>
    </source>
</evidence>
<dbReference type="PANTHER" id="PTHR23301">
    <property type="entry name" value="CHITIN BINDING PERITROPHIN-A"/>
    <property type="match status" value="1"/>
</dbReference>
<reference evidence="8" key="1">
    <citation type="submission" date="2020-03" db="EMBL/GenBank/DDBJ databases">
        <title>A transcriptome and proteome of the tick Rhipicephalus microplus shaped by the genetic composition of its hosts and developmental stage.</title>
        <authorList>
            <person name="Garcia G.R."/>
            <person name="Ribeiro J.M.C."/>
            <person name="Maruyama S.R."/>
            <person name="Gardinasse L.G."/>
            <person name="Nelson K."/>
            <person name="Ferreira B.R."/>
            <person name="Andrade T.G."/>
            <person name="Santos I.K.F.M."/>
        </authorList>
    </citation>
    <scope>NUCLEOTIDE SEQUENCE</scope>
    <source>
        <strain evidence="8">NSGR</strain>
        <tissue evidence="8">Salivary glands</tissue>
    </source>
</reference>
<dbReference type="Gene3D" id="2.170.140.10">
    <property type="entry name" value="Chitin binding domain"/>
    <property type="match status" value="1"/>
</dbReference>
<evidence type="ECO:0000256" key="6">
    <source>
        <dbReference type="SAM" id="SignalP"/>
    </source>
</evidence>
<name>A0A6G4ZXP4_RHIMP</name>
<keyword evidence="5" id="KW-0325">Glycoprotein</keyword>
<keyword evidence="2 6" id="KW-0732">Signal</keyword>
<dbReference type="InterPro" id="IPR002557">
    <property type="entry name" value="Chitin-bd_dom"/>
</dbReference>
<organism evidence="8">
    <name type="scientific">Rhipicephalus microplus</name>
    <name type="common">Cattle tick</name>
    <name type="synonym">Boophilus microplus</name>
    <dbReference type="NCBI Taxonomy" id="6941"/>
    <lineage>
        <taxon>Eukaryota</taxon>
        <taxon>Metazoa</taxon>
        <taxon>Ecdysozoa</taxon>
        <taxon>Arthropoda</taxon>
        <taxon>Chelicerata</taxon>
        <taxon>Arachnida</taxon>
        <taxon>Acari</taxon>
        <taxon>Parasitiformes</taxon>
        <taxon>Ixodida</taxon>
        <taxon>Ixodoidea</taxon>
        <taxon>Ixodidae</taxon>
        <taxon>Rhipicephalinae</taxon>
        <taxon>Rhipicephalus</taxon>
        <taxon>Boophilus</taxon>
    </lineage>
</organism>
<protein>
    <submittedName>
        <fullName evidence="8">Putative peritrophin</fullName>
    </submittedName>
</protein>
<dbReference type="SUPFAM" id="SSF57625">
    <property type="entry name" value="Invertebrate chitin-binding proteins"/>
    <property type="match status" value="1"/>
</dbReference>
<proteinExistence type="predicted"/>
<dbReference type="InterPro" id="IPR051940">
    <property type="entry name" value="Chitin_bind-dev_reg"/>
</dbReference>
<dbReference type="OrthoDB" id="6515806at2759"/>
<evidence type="ECO:0000256" key="2">
    <source>
        <dbReference type="ARBA" id="ARBA00022729"/>
    </source>
</evidence>
<dbReference type="EMBL" id="GIKN01000443">
    <property type="protein sequence ID" value="NIE42716.1"/>
    <property type="molecule type" value="Transcribed_RNA"/>
</dbReference>
<accession>A0A6G4ZXP4</accession>
<feature type="domain" description="Chitin-binding type-2" evidence="7">
    <location>
        <begin position="28"/>
        <end position="89"/>
    </location>
</feature>
<evidence type="ECO:0000256" key="1">
    <source>
        <dbReference type="ARBA" id="ARBA00022669"/>
    </source>
</evidence>